<protein>
    <submittedName>
        <fullName evidence="5">Transporter substrate-binding domain-containing protein</fullName>
    </submittedName>
</protein>
<evidence type="ECO:0000256" key="2">
    <source>
        <dbReference type="ARBA" id="ARBA00022729"/>
    </source>
</evidence>
<keyword evidence="2 3" id="KW-0732">Signal</keyword>
<feature type="chain" id="PRO_5045617834" evidence="3">
    <location>
        <begin position="30"/>
        <end position="277"/>
    </location>
</feature>
<proteinExistence type="inferred from homology"/>
<comment type="caution">
    <text evidence="5">The sequence shown here is derived from an EMBL/GenBank/DDBJ whole genome shotgun (WGS) entry which is preliminary data.</text>
</comment>
<dbReference type="Pfam" id="PF00497">
    <property type="entry name" value="SBP_bac_3"/>
    <property type="match status" value="1"/>
</dbReference>
<dbReference type="InterPro" id="IPR001638">
    <property type="entry name" value="Solute-binding_3/MltF_N"/>
</dbReference>
<sequence>MFTIFRTVSKTISCSLFLSSLLVAMPSHADDASRWQQVKASGVLRCGVAASPPYVMRDPRTGDYSGIFPELCRHFATDVLKVKPEFVDTNWDNIVAGLQSEKWDISLPLNDTPERRKAIAFSAPAVDYSITFAYNKKNPKIAPGSHQLADIDKPNITVIVMSGTAADKAVSGELKQARIMRLPGFDETRLALMSKRGDVLADDNMSNMLLKSAHEDWVNILVPNPLLASQGIAIGVRKDTPAADVDELNQFIQTERSNGEVDKLLKQSVQATLAQAH</sequence>
<name>A0ABX0RDW0_9GAMM</name>
<reference evidence="5 6" key="1">
    <citation type="journal article" date="2019" name="bioRxiv">
        <title>Bacteria contribute to plant secondary compound degradation in a generalist herbivore system.</title>
        <authorList>
            <person name="Francoeur C.B."/>
            <person name="Khadempour L."/>
            <person name="Moreira-Soto R.D."/>
            <person name="Gotting K."/>
            <person name="Book A.J."/>
            <person name="Pinto-Tomas A.A."/>
            <person name="Keefover-Ring K."/>
            <person name="Currie C.R."/>
        </authorList>
    </citation>
    <scope>NUCLEOTIDE SEQUENCE [LARGE SCALE GENOMIC DNA]</scope>
    <source>
        <strain evidence="5">Acro-835</strain>
    </source>
</reference>
<dbReference type="SUPFAM" id="SSF53850">
    <property type="entry name" value="Periplasmic binding protein-like II"/>
    <property type="match status" value="1"/>
</dbReference>
<dbReference type="PANTHER" id="PTHR35936:SF17">
    <property type="entry name" value="ARGININE-BINDING EXTRACELLULAR PROTEIN ARTP"/>
    <property type="match status" value="1"/>
</dbReference>
<dbReference type="EMBL" id="VWXF01000009">
    <property type="protein sequence ID" value="NIF23542.1"/>
    <property type="molecule type" value="Genomic_DNA"/>
</dbReference>
<comment type="similarity">
    <text evidence="1">Belongs to the bacterial solute-binding protein 3 family.</text>
</comment>
<dbReference type="PANTHER" id="PTHR35936">
    <property type="entry name" value="MEMBRANE-BOUND LYTIC MUREIN TRANSGLYCOSYLASE F"/>
    <property type="match status" value="1"/>
</dbReference>
<evidence type="ECO:0000313" key="5">
    <source>
        <dbReference type="EMBL" id="NIF23542.1"/>
    </source>
</evidence>
<accession>A0ABX0RDW0</accession>
<gene>
    <name evidence="5" type="ORF">F3J40_18350</name>
</gene>
<evidence type="ECO:0000313" key="6">
    <source>
        <dbReference type="Proteomes" id="UP001515683"/>
    </source>
</evidence>
<evidence type="ECO:0000256" key="3">
    <source>
        <dbReference type="SAM" id="SignalP"/>
    </source>
</evidence>
<feature type="signal peptide" evidence="3">
    <location>
        <begin position="1"/>
        <end position="29"/>
    </location>
</feature>
<dbReference type="Gene3D" id="3.40.190.10">
    <property type="entry name" value="Periplasmic binding protein-like II"/>
    <property type="match status" value="2"/>
</dbReference>
<evidence type="ECO:0000256" key="1">
    <source>
        <dbReference type="ARBA" id="ARBA00010333"/>
    </source>
</evidence>
<dbReference type="Proteomes" id="UP001515683">
    <property type="component" value="Unassembled WGS sequence"/>
</dbReference>
<evidence type="ECO:0000259" key="4">
    <source>
        <dbReference type="SMART" id="SM00062"/>
    </source>
</evidence>
<keyword evidence="6" id="KW-1185">Reference proteome</keyword>
<feature type="domain" description="Solute-binding protein family 3/N-terminal" evidence="4">
    <location>
        <begin position="43"/>
        <end position="272"/>
    </location>
</feature>
<dbReference type="SMART" id="SM00062">
    <property type="entry name" value="PBPb"/>
    <property type="match status" value="1"/>
</dbReference>
<organism evidence="5 6">
    <name type="scientific">Candidatus Pantoea multigeneris</name>
    <dbReference type="NCBI Taxonomy" id="2608357"/>
    <lineage>
        <taxon>Bacteria</taxon>
        <taxon>Pseudomonadati</taxon>
        <taxon>Pseudomonadota</taxon>
        <taxon>Gammaproteobacteria</taxon>
        <taxon>Enterobacterales</taxon>
        <taxon>Erwiniaceae</taxon>
        <taxon>Pantoea</taxon>
    </lineage>
</organism>